<dbReference type="Pfam" id="PF00126">
    <property type="entry name" value="HTH_1"/>
    <property type="match status" value="1"/>
</dbReference>
<dbReference type="GO" id="GO:0009086">
    <property type="term" value="P:methionine biosynthetic process"/>
    <property type="evidence" value="ECO:0007669"/>
    <property type="project" value="UniProtKB-KW"/>
</dbReference>
<dbReference type="GO" id="GO:0032993">
    <property type="term" value="C:protein-DNA complex"/>
    <property type="evidence" value="ECO:0007669"/>
    <property type="project" value="TreeGrafter"/>
</dbReference>
<sequence length="307" mass="34136">MIEVRHLRSLVAIAESGKLATAAERVHVSQSALSHQIKAVESHYGLPLFDRTRQGLRFTPAGERLLALAREVLAAVSAADRDIERLKGDTRGELRVVLECHTCFDWLMPVMDEFRRRWPEVEVDLVAGFHADPIALLSDGRADMVIGSQPAARRGLEVAPLFRFEILAVIANEHRLRNKRRIEAGDLAGETLITYPVPEQRIDLIREVLEPAGIHLERRTAELTVAVLQLVASRRGVAALPNWGVKNYVDHDYVLAKRIGARGLWSELYATVPAAMARRPYVADFVSIVRDTCAAQLDGIELLPQAA</sequence>
<dbReference type="PROSITE" id="PS50931">
    <property type="entry name" value="HTH_LYSR"/>
    <property type="match status" value="1"/>
</dbReference>
<dbReference type="PRINTS" id="PR00039">
    <property type="entry name" value="HTHLYSR"/>
</dbReference>
<evidence type="ECO:0000256" key="6">
    <source>
        <dbReference type="ARBA" id="ARBA00023015"/>
    </source>
</evidence>
<dbReference type="AlphaFoldDB" id="A0A1K0IGL1"/>
<dbReference type="Pfam" id="PF03466">
    <property type="entry name" value="LysR_substrate"/>
    <property type="match status" value="1"/>
</dbReference>
<protein>
    <recommendedName>
        <fullName evidence="3">HTH-type transcriptional regulator MetR</fullName>
    </recommendedName>
</protein>
<dbReference type="InterPro" id="IPR000847">
    <property type="entry name" value="LysR_HTH_N"/>
</dbReference>
<comment type="subcellular location">
    <subcellularLocation>
        <location evidence="1">Cytoplasm</location>
    </subcellularLocation>
</comment>
<dbReference type="GO" id="GO:0003677">
    <property type="term" value="F:DNA binding"/>
    <property type="evidence" value="ECO:0007669"/>
    <property type="project" value="UniProtKB-KW"/>
</dbReference>
<dbReference type="InterPro" id="IPR005119">
    <property type="entry name" value="LysR_subst-bd"/>
</dbReference>
<dbReference type="RefSeq" id="WP_340525780.1">
    <property type="nucleotide sequence ID" value="NZ_FMSH01000223.1"/>
</dbReference>
<dbReference type="Gene3D" id="1.10.10.10">
    <property type="entry name" value="Winged helix-like DNA-binding domain superfamily/Winged helix DNA-binding domain"/>
    <property type="match status" value="1"/>
</dbReference>
<dbReference type="CDD" id="cd08441">
    <property type="entry name" value="PBP2_MetR"/>
    <property type="match status" value="1"/>
</dbReference>
<evidence type="ECO:0000256" key="1">
    <source>
        <dbReference type="ARBA" id="ARBA00004496"/>
    </source>
</evidence>
<dbReference type="GO" id="GO:0005737">
    <property type="term" value="C:cytoplasm"/>
    <property type="evidence" value="ECO:0007669"/>
    <property type="project" value="UniProtKB-SubCell"/>
</dbReference>
<evidence type="ECO:0000256" key="5">
    <source>
        <dbReference type="ARBA" id="ARBA00022605"/>
    </source>
</evidence>
<dbReference type="Gene3D" id="3.40.190.10">
    <property type="entry name" value="Periplasmic binding protein-like II"/>
    <property type="match status" value="2"/>
</dbReference>
<evidence type="ECO:0000256" key="9">
    <source>
        <dbReference type="ARBA" id="ARBA00023167"/>
    </source>
</evidence>
<dbReference type="InterPro" id="IPR036390">
    <property type="entry name" value="WH_DNA-bd_sf"/>
</dbReference>
<reference evidence="11" key="1">
    <citation type="submission" date="2016-09" db="EMBL/GenBank/DDBJ databases">
        <authorList>
            <person name="Capua I."/>
            <person name="De Benedictis P."/>
            <person name="Joannis T."/>
            <person name="Lombin L.H."/>
            <person name="Cattoli G."/>
        </authorList>
    </citation>
    <scope>NUCLEOTIDE SEQUENCE</scope>
    <source>
        <strain evidence="11">B9</strain>
    </source>
</reference>
<comment type="similarity">
    <text evidence="2">Belongs to the LysR transcriptional regulatory family.</text>
</comment>
<evidence type="ECO:0000256" key="3">
    <source>
        <dbReference type="ARBA" id="ARBA00019365"/>
    </source>
</evidence>
<keyword evidence="6" id="KW-0805">Transcription regulation</keyword>
<name>A0A1K0IGL1_CUPNE</name>
<evidence type="ECO:0000256" key="7">
    <source>
        <dbReference type="ARBA" id="ARBA00023125"/>
    </source>
</evidence>
<feature type="domain" description="HTH lysR-type" evidence="10">
    <location>
        <begin position="2"/>
        <end position="59"/>
    </location>
</feature>
<dbReference type="InterPro" id="IPR036388">
    <property type="entry name" value="WH-like_DNA-bd_sf"/>
</dbReference>
<gene>
    <name evidence="11" type="primary">metR</name>
    <name evidence="11" type="ORF">CNECB9_30022</name>
</gene>
<accession>A0A1K0IGL1</accession>
<dbReference type="GO" id="GO:0003700">
    <property type="term" value="F:DNA-binding transcription factor activity"/>
    <property type="evidence" value="ECO:0007669"/>
    <property type="project" value="InterPro"/>
</dbReference>
<evidence type="ECO:0000256" key="8">
    <source>
        <dbReference type="ARBA" id="ARBA00023163"/>
    </source>
</evidence>
<dbReference type="EMBL" id="FMSH01000223">
    <property type="protein sequence ID" value="SCU76361.1"/>
    <property type="molecule type" value="Genomic_DNA"/>
</dbReference>
<evidence type="ECO:0000259" key="10">
    <source>
        <dbReference type="PROSITE" id="PS50931"/>
    </source>
</evidence>
<keyword evidence="8" id="KW-0804">Transcription</keyword>
<keyword evidence="5" id="KW-0028">Amino-acid biosynthesis</keyword>
<evidence type="ECO:0000313" key="11">
    <source>
        <dbReference type="EMBL" id="SCU76361.1"/>
    </source>
</evidence>
<keyword evidence="7 11" id="KW-0238">DNA-binding</keyword>
<evidence type="ECO:0000256" key="2">
    <source>
        <dbReference type="ARBA" id="ARBA00009437"/>
    </source>
</evidence>
<evidence type="ECO:0000256" key="4">
    <source>
        <dbReference type="ARBA" id="ARBA00022490"/>
    </source>
</evidence>
<dbReference type="PANTHER" id="PTHR30346">
    <property type="entry name" value="TRANSCRIPTIONAL DUAL REGULATOR HCAR-RELATED"/>
    <property type="match status" value="1"/>
</dbReference>
<keyword evidence="4" id="KW-0963">Cytoplasm</keyword>
<organism evidence="11">
    <name type="scientific">Cupriavidus necator</name>
    <name type="common">Alcaligenes eutrophus</name>
    <name type="synonym">Ralstonia eutropha</name>
    <dbReference type="NCBI Taxonomy" id="106590"/>
    <lineage>
        <taxon>Bacteria</taxon>
        <taxon>Pseudomonadati</taxon>
        <taxon>Pseudomonadota</taxon>
        <taxon>Betaproteobacteria</taxon>
        <taxon>Burkholderiales</taxon>
        <taxon>Burkholderiaceae</taxon>
        <taxon>Cupriavidus</taxon>
    </lineage>
</organism>
<proteinExistence type="inferred from homology"/>
<dbReference type="SUPFAM" id="SSF53850">
    <property type="entry name" value="Periplasmic binding protein-like II"/>
    <property type="match status" value="1"/>
</dbReference>
<dbReference type="PANTHER" id="PTHR30346:SF0">
    <property type="entry name" value="HCA OPERON TRANSCRIPTIONAL ACTIVATOR HCAR"/>
    <property type="match status" value="1"/>
</dbReference>
<dbReference type="InterPro" id="IPR037406">
    <property type="entry name" value="MetR_PBP2"/>
</dbReference>
<dbReference type="SUPFAM" id="SSF46785">
    <property type="entry name" value="Winged helix' DNA-binding domain"/>
    <property type="match status" value="1"/>
</dbReference>
<keyword evidence="9" id="KW-0486">Methionine biosynthesis</keyword>
<dbReference type="FunFam" id="1.10.10.10:FF:000001">
    <property type="entry name" value="LysR family transcriptional regulator"/>
    <property type="match status" value="1"/>
</dbReference>